<keyword evidence="2" id="KW-1185">Reference proteome</keyword>
<evidence type="ECO:0000313" key="1">
    <source>
        <dbReference type="EMBL" id="KAJ8688124.1"/>
    </source>
</evidence>
<proteinExistence type="predicted"/>
<organism evidence="1 2">
    <name type="scientific">Eretmocerus hayati</name>
    <dbReference type="NCBI Taxonomy" id="131215"/>
    <lineage>
        <taxon>Eukaryota</taxon>
        <taxon>Metazoa</taxon>
        <taxon>Ecdysozoa</taxon>
        <taxon>Arthropoda</taxon>
        <taxon>Hexapoda</taxon>
        <taxon>Insecta</taxon>
        <taxon>Pterygota</taxon>
        <taxon>Neoptera</taxon>
        <taxon>Endopterygota</taxon>
        <taxon>Hymenoptera</taxon>
        <taxon>Apocrita</taxon>
        <taxon>Proctotrupomorpha</taxon>
        <taxon>Chalcidoidea</taxon>
        <taxon>Aphelinidae</taxon>
        <taxon>Aphelininae</taxon>
        <taxon>Eretmocerus</taxon>
    </lineage>
</organism>
<dbReference type="EMBL" id="CM056741">
    <property type="protein sequence ID" value="KAJ8688124.1"/>
    <property type="molecule type" value="Genomic_DNA"/>
</dbReference>
<evidence type="ECO:0000313" key="2">
    <source>
        <dbReference type="Proteomes" id="UP001239111"/>
    </source>
</evidence>
<accession>A0ACC2PXX3</accession>
<protein>
    <submittedName>
        <fullName evidence="1">Uncharacterized protein</fullName>
    </submittedName>
</protein>
<comment type="caution">
    <text evidence="1">The sequence shown here is derived from an EMBL/GenBank/DDBJ whole genome shotgun (WGS) entry which is preliminary data.</text>
</comment>
<gene>
    <name evidence="1" type="ORF">QAD02_023919</name>
</gene>
<sequence length="558" mass="62186">MSLDDDTPAPNVPVYKKSKSSKKGRQLLEAVKEYVITGKIEEERSTFAKIQQLLTKADADPNTTDSPHGRTCLHYIAQYGLNRSLQIATMLLSAGASANIVDSNGDTPLLLAIYSDTENLGLIKKLVAADGVNVDRRSKDGRSCIYFAVSQSRPETVRILLEAEASPNSANSTGVTPLMNAVTYDDDKISKKRTEIARQLIAAGADVNAVDSKDLTSLHRACNTGNLEDVDLLLSNGADLTALDRDGCDALFFAAKKNLNVKLVRRLIEAGLDVNYVNVKSVDDDPFIPRSVLHVAVMSNNLDILRCLLEQGANPNQKDEPPLCAAARRGYLDAMKLLLEYGADVNCLDSKGHTPLELVSVQNRLFFKPECVQLLMEAGAKLRNVLSELPVNNNKFKDAKCKLEKAECIIRSRLLYESQNPLVPDPLEHDNMGGSVKLCEYYEACKAEISLLKDSPLHESISYYDVLTTHKDFYKRVRDDFVLKTFQWKNFEKRFPVYAEDLWELSEKVKNLHKIWKKSVEKLSQLLGLDSNEHYRAIYNTLNRLNDGDLQSLAKVGS</sequence>
<name>A0ACC2PXX3_9HYME</name>
<reference evidence="1" key="1">
    <citation type="submission" date="2023-04" db="EMBL/GenBank/DDBJ databases">
        <title>A chromosome-level genome assembly of the parasitoid wasp Eretmocerus hayati.</title>
        <authorList>
            <person name="Zhong Y."/>
            <person name="Liu S."/>
            <person name="Liu Y."/>
        </authorList>
    </citation>
    <scope>NUCLEOTIDE SEQUENCE</scope>
    <source>
        <strain evidence="1">ZJU_SS_LIU_2023</strain>
    </source>
</reference>
<dbReference type="Proteomes" id="UP001239111">
    <property type="component" value="Chromosome 1"/>
</dbReference>